<sequence length="81" mass="9582">MQKSFIKELEANVLTEDGNSKTFLVPSKRERLAVKIDKDVLKRLSDKRKLERMLKNLIKMNSKSTTEETININKRNFRIFI</sequence>
<dbReference type="OrthoDB" id="2299239at2"/>
<gene>
    <name evidence="1" type="ORF">FD21_GL000018</name>
</gene>
<dbReference type="EMBL" id="AYYX01000001">
    <property type="protein sequence ID" value="KRM89725.1"/>
    <property type="molecule type" value="Genomic_DNA"/>
</dbReference>
<dbReference type="PATRIC" id="fig|1133569.4.peg.18"/>
<name>A0A0R2CD84_9LACO</name>
<evidence type="ECO:0000313" key="2">
    <source>
        <dbReference type="Proteomes" id="UP000051576"/>
    </source>
</evidence>
<protein>
    <submittedName>
        <fullName evidence="1">Uncharacterized protein</fullName>
    </submittedName>
</protein>
<dbReference type="STRING" id="1133569.FD21_GL000018"/>
<dbReference type="Proteomes" id="UP000051576">
    <property type="component" value="Unassembled WGS sequence"/>
</dbReference>
<dbReference type="AlphaFoldDB" id="A0A0R2CD84"/>
<dbReference type="RefSeq" id="WP_010580079.1">
    <property type="nucleotide sequence ID" value="NZ_AHYZ01000059.1"/>
</dbReference>
<proteinExistence type="predicted"/>
<organism evidence="1 2">
    <name type="scientific">Liquorilactobacillus vini DSM 20605</name>
    <dbReference type="NCBI Taxonomy" id="1133569"/>
    <lineage>
        <taxon>Bacteria</taxon>
        <taxon>Bacillati</taxon>
        <taxon>Bacillota</taxon>
        <taxon>Bacilli</taxon>
        <taxon>Lactobacillales</taxon>
        <taxon>Lactobacillaceae</taxon>
        <taxon>Liquorilactobacillus</taxon>
    </lineage>
</organism>
<accession>A0A0R2CD84</accession>
<reference evidence="1 2" key="1">
    <citation type="journal article" date="2015" name="Genome Announc.">
        <title>Expanding the biotechnology potential of lactobacilli through comparative genomics of 213 strains and associated genera.</title>
        <authorList>
            <person name="Sun Z."/>
            <person name="Harris H.M."/>
            <person name="McCann A."/>
            <person name="Guo C."/>
            <person name="Argimon S."/>
            <person name="Zhang W."/>
            <person name="Yang X."/>
            <person name="Jeffery I.B."/>
            <person name="Cooney J.C."/>
            <person name="Kagawa T.F."/>
            <person name="Liu W."/>
            <person name="Song Y."/>
            <person name="Salvetti E."/>
            <person name="Wrobel A."/>
            <person name="Rasinkangas P."/>
            <person name="Parkhill J."/>
            <person name="Rea M.C."/>
            <person name="O'Sullivan O."/>
            <person name="Ritari J."/>
            <person name="Douillard F.P."/>
            <person name="Paul Ross R."/>
            <person name="Yang R."/>
            <person name="Briner A.E."/>
            <person name="Felis G.E."/>
            <person name="de Vos W.M."/>
            <person name="Barrangou R."/>
            <person name="Klaenhammer T.R."/>
            <person name="Caufield P.W."/>
            <person name="Cui Y."/>
            <person name="Zhang H."/>
            <person name="O'Toole P.W."/>
        </authorList>
    </citation>
    <scope>NUCLEOTIDE SEQUENCE [LARGE SCALE GENOMIC DNA]</scope>
    <source>
        <strain evidence="1 2">DSM 20605</strain>
    </source>
</reference>
<evidence type="ECO:0000313" key="1">
    <source>
        <dbReference type="EMBL" id="KRM89725.1"/>
    </source>
</evidence>
<comment type="caution">
    <text evidence="1">The sequence shown here is derived from an EMBL/GenBank/DDBJ whole genome shotgun (WGS) entry which is preliminary data.</text>
</comment>
<keyword evidence="2" id="KW-1185">Reference proteome</keyword>